<dbReference type="Proteomes" id="UP000248066">
    <property type="component" value="Unassembled WGS sequence"/>
</dbReference>
<dbReference type="OrthoDB" id="9809999at2"/>
<protein>
    <submittedName>
        <fullName evidence="4">ATPase</fullName>
    </submittedName>
</protein>
<gene>
    <name evidence="4" type="ORF">CR205_06950</name>
</gene>
<dbReference type="AlphaFoldDB" id="A0A2W0HEA1"/>
<dbReference type="PANTHER" id="PTHR38149:SF1">
    <property type="entry name" value="ATPASE"/>
    <property type="match status" value="1"/>
</dbReference>
<dbReference type="InterPro" id="IPR019195">
    <property type="entry name" value="ABC_ATPase_put"/>
</dbReference>
<evidence type="ECO:0000259" key="1">
    <source>
        <dbReference type="Pfam" id="PF09818"/>
    </source>
</evidence>
<evidence type="ECO:0000313" key="4">
    <source>
        <dbReference type="EMBL" id="PYZ98330.1"/>
    </source>
</evidence>
<sequence length="557" mass="61899">MDNLVKTLRHLEGKSYKALKQIQGTYTGSDFTLSIDYVQGDPFASPSKFRVILPYSSLGTEKAILKTKHRKIALEDFIARQVNRQFIKHSPRKMGTGKGGLVFFDAPGQEILERTAVKLTERSIEIRISAGLPANGRKIRGHDAARLVGDIIPFTAKKAIELFSRNDLSTHLELADDQQMIRDYLEQHGYVTFIANGAVLPRESGVSNRPLKGAVPFHTPSEFEKTVPLTNGKTVTGMALPEGLTLIAGGGYHGKSTLLHAIERGIYDHAPGDGREFVITRRSAVKVRAEDGRSVHSVNITPFISNLPFQKDTQSFSTPDASGSTSQAAAIMEALEIGSTLLLMDEDTTATNFMIRDARMQRLVEEEPITPFLDHVSDLTKTLEVSVILAVGGSGDYFEQADNVLLMKEYKPYDRTEQAAQIAEELQTGRLEQSGVPLFVPDARPFDRKNFLRQWDHKQKVEAKGLHTILFSKNRIDLSHVEQLVDESQTRALARIVSILVKTTNETMTIIEALDRLYAEIEREGLDALAVFKGQHPGDLALPRKEEAAAALNRFRR</sequence>
<dbReference type="InterPro" id="IPR027417">
    <property type="entry name" value="P-loop_NTPase"/>
</dbReference>
<dbReference type="SUPFAM" id="SSF52540">
    <property type="entry name" value="P-loop containing nucleoside triphosphate hydrolases"/>
    <property type="match status" value="1"/>
</dbReference>
<dbReference type="Pfam" id="PF20446">
    <property type="entry name" value="ABC_N"/>
    <property type="match status" value="1"/>
</dbReference>
<organism evidence="4 5">
    <name type="scientific">Alteribacter lacisalsi</name>
    <dbReference type="NCBI Taxonomy" id="2045244"/>
    <lineage>
        <taxon>Bacteria</taxon>
        <taxon>Bacillati</taxon>
        <taxon>Bacillota</taxon>
        <taxon>Bacilli</taxon>
        <taxon>Bacillales</taxon>
        <taxon>Bacillaceae</taxon>
        <taxon>Alteribacter</taxon>
    </lineage>
</organism>
<accession>A0A2W0HEA1</accession>
<evidence type="ECO:0000313" key="5">
    <source>
        <dbReference type="Proteomes" id="UP000248066"/>
    </source>
</evidence>
<dbReference type="InterPro" id="IPR046834">
    <property type="entry name" value="ABC_ATPase_C"/>
</dbReference>
<reference evidence="4 5" key="1">
    <citation type="submission" date="2017-10" db="EMBL/GenBank/DDBJ databases">
        <title>Bacillus sp. nov., a halophilic bacterium isolated from a Yangshapao Lake.</title>
        <authorList>
            <person name="Wang H."/>
        </authorList>
    </citation>
    <scope>NUCLEOTIDE SEQUENCE [LARGE SCALE GENOMIC DNA]</scope>
    <source>
        <strain evidence="4 5">YSP-3</strain>
    </source>
</reference>
<dbReference type="EMBL" id="PDOF01000001">
    <property type="protein sequence ID" value="PYZ98330.1"/>
    <property type="molecule type" value="Genomic_DNA"/>
</dbReference>
<dbReference type="Pfam" id="PF09818">
    <property type="entry name" value="ABC_ATPase"/>
    <property type="match status" value="1"/>
</dbReference>
<name>A0A2W0HEA1_9BACI</name>
<proteinExistence type="predicted"/>
<keyword evidence="5" id="KW-1185">Reference proteome</keyword>
<dbReference type="Pfam" id="PF21117">
    <property type="entry name" value="MRB1590_C"/>
    <property type="match status" value="1"/>
</dbReference>
<evidence type="ECO:0000259" key="3">
    <source>
        <dbReference type="Pfam" id="PF21117"/>
    </source>
</evidence>
<evidence type="ECO:0000259" key="2">
    <source>
        <dbReference type="Pfam" id="PF20446"/>
    </source>
</evidence>
<comment type="caution">
    <text evidence="4">The sequence shown here is derived from an EMBL/GenBank/DDBJ whole genome shotgun (WGS) entry which is preliminary data.</text>
</comment>
<feature type="domain" description="MRB1590-like C-terminal" evidence="3">
    <location>
        <begin position="460"/>
        <end position="557"/>
    </location>
</feature>
<dbReference type="InterPro" id="IPR046833">
    <property type="entry name" value="ABC_N"/>
</dbReference>
<dbReference type="PANTHER" id="PTHR38149">
    <property type="entry name" value="ATPASE"/>
    <property type="match status" value="1"/>
</dbReference>
<dbReference type="InterPro" id="IPR049069">
    <property type="entry name" value="MRB1590-like_C"/>
</dbReference>
<feature type="domain" description="ATPase of the ABC class C-terminal" evidence="1">
    <location>
        <begin position="166"/>
        <end position="434"/>
    </location>
</feature>
<feature type="domain" description="ATPase of the ABC class N-terminal" evidence="2">
    <location>
        <begin position="1"/>
        <end position="159"/>
    </location>
</feature>